<protein>
    <submittedName>
        <fullName evidence="2">Uncharacterized protein</fullName>
    </submittedName>
</protein>
<accession>A0A9W7XTN4</accession>
<dbReference type="OrthoDB" id="5569532at2759"/>
<gene>
    <name evidence="2" type="ORF">LPJ61_006370</name>
</gene>
<evidence type="ECO:0000256" key="1">
    <source>
        <dbReference type="SAM" id="MobiDB-lite"/>
    </source>
</evidence>
<proteinExistence type="predicted"/>
<evidence type="ECO:0000313" key="2">
    <source>
        <dbReference type="EMBL" id="KAJ1719151.1"/>
    </source>
</evidence>
<comment type="caution">
    <text evidence="2">The sequence shown here is derived from an EMBL/GenBank/DDBJ whole genome shotgun (WGS) entry which is preliminary data.</text>
</comment>
<keyword evidence="3" id="KW-1185">Reference proteome</keyword>
<feature type="non-terminal residue" evidence="2">
    <location>
        <position position="1"/>
    </location>
</feature>
<sequence>SASDTASKMQEQKARPYLAREPQNYPLHRKLCLSAYLNKERTDAYLACELRCRFRHDVVIGIGNWSALMQRFHERQWGKGLCKMLHKRGFT</sequence>
<evidence type="ECO:0000313" key="3">
    <source>
        <dbReference type="Proteomes" id="UP001143981"/>
    </source>
</evidence>
<organism evidence="2 3">
    <name type="scientific">Coemansia biformis</name>
    <dbReference type="NCBI Taxonomy" id="1286918"/>
    <lineage>
        <taxon>Eukaryota</taxon>
        <taxon>Fungi</taxon>
        <taxon>Fungi incertae sedis</taxon>
        <taxon>Zoopagomycota</taxon>
        <taxon>Kickxellomycotina</taxon>
        <taxon>Kickxellomycetes</taxon>
        <taxon>Kickxellales</taxon>
        <taxon>Kickxellaceae</taxon>
        <taxon>Coemansia</taxon>
    </lineage>
</organism>
<name>A0A9W7XTN4_9FUNG</name>
<feature type="region of interest" description="Disordered" evidence="1">
    <location>
        <begin position="1"/>
        <end position="21"/>
    </location>
</feature>
<dbReference type="EMBL" id="JANBOI010003006">
    <property type="protein sequence ID" value="KAJ1719151.1"/>
    <property type="molecule type" value="Genomic_DNA"/>
</dbReference>
<feature type="non-terminal residue" evidence="2">
    <location>
        <position position="91"/>
    </location>
</feature>
<dbReference type="Proteomes" id="UP001143981">
    <property type="component" value="Unassembled WGS sequence"/>
</dbReference>
<dbReference type="AlphaFoldDB" id="A0A9W7XTN4"/>
<reference evidence="2" key="1">
    <citation type="submission" date="2022-07" db="EMBL/GenBank/DDBJ databases">
        <title>Phylogenomic reconstructions and comparative analyses of Kickxellomycotina fungi.</title>
        <authorList>
            <person name="Reynolds N.K."/>
            <person name="Stajich J.E."/>
            <person name="Barry K."/>
            <person name="Grigoriev I.V."/>
            <person name="Crous P."/>
            <person name="Smith M.E."/>
        </authorList>
    </citation>
    <scope>NUCLEOTIDE SEQUENCE</scope>
    <source>
        <strain evidence="2">BCRC 34381</strain>
    </source>
</reference>